<dbReference type="AlphaFoldDB" id="A0A242MW89"/>
<accession>A0A242MW89</accession>
<comment type="caution">
    <text evidence="1">The sequence shown here is derived from an EMBL/GenBank/DDBJ whole genome shotgun (WGS) entry which is preliminary data.</text>
</comment>
<evidence type="ECO:0000313" key="2">
    <source>
        <dbReference type="Proteomes" id="UP000194546"/>
    </source>
</evidence>
<evidence type="ECO:0000313" key="1">
    <source>
        <dbReference type="EMBL" id="OTP75709.1"/>
    </source>
</evidence>
<dbReference type="EMBL" id="NBTY01000068">
    <property type="protein sequence ID" value="OTP75709.1"/>
    <property type="molecule type" value="Genomic_DNA"/>
</dbReference>
<sequence length="38" mass="4171">MALDDSTKPILAQALQQCENKAIICLCATPYVFPFANQ</sequence>
<gene>
    <name evidence="1" type="ORF">PAMC26510_13130</name>
</gene>
<protein>
    <submittedName>
        <fullName evidence="1">Uncharacterized protein</fullName>
    </submittedName>
</protein>
<reference evidence="1 2" key="1">
    <citation type="submission" date="2017-03" db="EMBL/GenBank/DDBJ databases">
        <title>Genome analysis of strain PAMC 26510.</title>
        <authorList>
            <person name="Oh H.-M."/>
            <person name="Yang J.-A."/>
        </authorList>
    </citation>
    <scope>NUCLEOTIDE SEQUENCE [LARGE SCALE GENOMIC DNA]</scope>
    <source>
        <strain evidence="1 2">PAMC 26510</strain>
    </source>
</reference>
<name>A0A242MW89_CABSO</name>
<organism evidence="1 2">
    <name type="scientific">Caballeronia sordidicola</name>
    <name type="common">Burkholderia sordidicola</name>
    <dbReference type="NCBI Taxonomy" id="196367"/>
    <lineage>
        <taxon>Bacteria</taxon>
        <taxon>Pseudomonadati</taxon>
        <taxon>Pseudomonadota</taxon>
        <taxon>Betaproteobacteria</taxon>
        <taxon>Burkholderiales</taxon>
        <taxon>Burkholderiaceae</taxon>
        <taxon>Caballeronia</taxon>
    </lineage>
</organism>
<proteinExistence type="predicted"/>
<dbReference type="Proteomes" id="UP000194546">
    <property type="component" value="Unassembled WGS sequence"/>
</dbReference>